<organism evidence="3 4">
    <name type="scientific">Achromobacter anxifer</name>
    <dbReference type="NCBI Taxonomy" id="1287737"/>
    <lineage>
        <taxon>Bacteria</taxon>
        <taxon>Pseudomonadati</taxon>
        <taxon>Pseudomonadota</taxon>
        <taxon>Betaproteobacteria</taxon>
        <taxon>Burkholderiales</taxon>
        <taxon>Alcaligenaceae</taxon>
        <taxon>Achromobacter</taxon>
    </lineage>
</organism>
<dbReference type="Gene3D" id="3.40.190.10">
    <property type="entry name" value="Periplasmic binding protein-like II"/>
    <property type="match status" value="1"/>
</dbReference>
<gene>
    <name evidence="3" type="ORF">LMG26858_02194</name>
</gene>
<proteinExistence type="inferred from homology"/>
<dbReference type="Gene3D" id="3.40.190.150">
    <property type="entry name" value="Bordetella uptake gene, domain 1"/>
    <property type="match status" value="1"/>
</dbReference>
<dbReference type="PIRSF" id="PIRSF017082">
    <property type="entry name" value="YflP"/>
    <property type="match status" value="1"/>
</dbReference>
<dbReference type="RefSeq" id="WP_175207082.1">
    <property type="nucleotide sequence ID" value="NZ_CADILG010000013.1"/>
</dbReference>
<reference evidence="3 4" key="1">
    <citation type="submission" date="2020-04" db="EMBL/GenBank/DDBJ databases">
        <authorList>
            <person name="De Canck E."/>
        </authorList>
    </citation>
    <scope>NUCLEOTIDE SEQUENCE [LARGE SCALE GENOMIC DNA]</scope>
    <source>
        <strain evidence="3 4">LMG 26858</strain>
    </source>
</reference>
<evidence type="ECO:0000256" key="1">
    <source>
        <dbReference type="ARBA" id="ARBA00006987"/>
    </source>
</evidence>
<evidence type="ECO:0000313" key="4">
    <source>
        <dbReference type="Proteomes" id="UP000494117"/>
    </source>
</evidence>
<protein>
    <submittedName>
        <fullName evidence="3">Uncharacterized protein</fullName>
    </submittedName>
</protein>
<dbReference type="InterPro" id="IPR042100">
    <property type="entry name" value="Bug_dom1"/>
</dbReference>
<feature type="region of interest" description="Disordered" evidence="2">
    <location>
        <begin position="1"/>
        <end position="27"/>
    </location>
</feature>
<dbReference type="AlphaFoldDB" id="A0A6S7DXF2"/>
<name>A0A6S7DXF2_9BURK</name>
<dbReference type="PANTHER" id="PTHR42928">
    <property type="entry name" value="TRICARBOXYLATE-BINDING PROTEIN"/>
    <property type="match status" value="1"/>
</dbReference>
<sequence>MKIAMPDAGTAQPDPARPQSAIRKENCGSPRRCSLISRLKFLALASMLAATASHAQQQPAKLVVGLPAGGSFDSIARIVAEKLPSRLDRPVVVENRPGAQTRIAVQAVKGAPPDGNTLLVAPGVAIFLYPHLFRQLSYAPFTDLKPVTQLVSWDIVLAVAADSPITSFEEFRAWARQNPDKTFYGTSGTGSLQHFLGVSLAKRLGTPLEHVAFKGGKDAVTALLGGHINAIVMDAGEVVPLAQAGKLRTLATFSAQREPALPQTPTMRELGLGDLETSGWAGLYVPAGTPEPVIGKLNAAVTDILALPDVAARIAELGMRPAGGPPQKVDALAREQFEQWRDTVAQSGFVAD</sequence>
<comment type="similarity">
    <text evidence="1">Belongs to the UPF0065 (bug) family.</text>
</comment>
<dbReference type="SUPFAM" id="SSF53850">
    <property type="entry name" value="Periplasmic binding protein-like II"/>
    <property type="match status" value="1"/>
</dbReference>
<dbReference type="Proteomes" id="UP000494117">
    <property type="component" value="Unassembled WGS sequence"/>
</dbReference>
<keyword evidence="4" id="KW-1185">Reference proteome</keyword>
<evidence type="ECO:0000313" key="3">
    <source>
        <dbReference type="EMBL" id="CAB3860506.1"/>
    </source>
</evidence>
<evidence type="ECO:0000256" key="2">
    <source>
        <dbReference type="SAM" id="MobiDB-lite"/>
    </source>
</evidence>
<dbReference type="EMBL" id="CADILG010000013">
    <property type="protein sequence ID" value="CAB3860506.1"/>
    <property type="molecule type" value="Genomic_DNA"/>
</dbReference>
<accession>A0A6S7DXF2</accession>
<dbReference type="Pfam" id="PF03401">
    <property type="entry name" value="TctC"/>
    <property type="match status" value="1"/>
</dbReference>
<dbReference type="PANTHER" id="PTHR42928:SF5">
    <property type="entry name" value="BLR1237 PROTEIN"/>
    <property type="match status" value="1"/>
</dbReference>
<dbReference type="InterPro" id="IPR005064">
    <property type="entry name" value="BUG"/>
</dbReference>